<evidence type="ECO:0000313" key="2">
    <source>
        <dbReference type="Proteomes" id="UP000026913"/>
    </source>
</evidence>
<organism evidence="1 2">
    <name type="scientific">Pseudomonas mandelii JR-1</name>
    <dbReference type="NCBI Taxonomy" id="1147786"/>
    <lineage>
        <taxon>Bacteria</taxon>
        <taxon>Pseudomonadati</taxon>
        <taxon>Pseudomonadota</taxon>
        <taxon>Gammaproteobacteria</taxon>
        <taxon>Pseudomonadales</taxon>
        <taxon>Pseudomonadaceae</taxon>
        <taxon>Pseudomonas</taxon>
    </lineage>
</organism>
<dbReference type="KEGG" id="pman:OU5_1647"/>
<accession>A0A024E7Z6</accession>
<name>A0A024E7Z6_9PSED</name>
<dbReference type="Proteomes" id="UP000026913">
    <property type="component" value="Chromosome"/>
</dbReference>
<evidence type="ECO:0000313" key="1">
    <source>
        <dbReference type="EMBL" id="AHZ68726.1"/>
    </source>
</evidence>
<dbReference type="EMBL" id="CP005960">
    <property type="protein sequence ID" value="AHZ68726.1"/>
    <property type="molecule type" value="Genomic_DNA"/>
</dbReference>
<sequence length="82" mass="9315">MFDSIKGRKGKSTNTVKSEKPHPLLNLIAKSGVFEIAAFLLSSNIKIRRTKKISRGRNKIFFLQAKNRRRYSPYQAFGLGTS</sequence>
<dbReference type="HOGENOM" id="CLU_2555673_0_0_6"/>
<dbReference type="AlphaFoldDB" id="A0A024E7Z6"/>
<proteinExistence type="predicted"/>
<reference evidence="1 2" key="1">
    <citation type="journal article" date="2012" name="J. Bacteriol.">
        <title>Genome sequence of cold-adapted Pseudomonas mandelii strain JR-1.</title>
        <authorList>
            <person name="Jang S.H."/>
            <person name="Kim J."/>
            <person name="Kim J."/>
            <person name="Hong S."/>
            <person name="Lee C."/>
        </authorList>
    </citation>
    <scope>NUCLEOTIDE SEQUENCE [LARGE SCALE GENOMIC DNA]</scope>
    <source>
        <strain evidence="1 2">JR-1</strain>
    </source>
</reference>
<protein>
    <submittedName>
        <fullName evidence="1">Uncharacterized protein</fullName>
    </submittedName>
</protein>
<gene>
    <name evidence="1" type="ORF">OU5_1647</name>
</gene>